<keyword evidence="3" id="KW-1185">Reference proteome</keyword>
<gene>
    <name evidence="2" type="ORF">RRG08_062460</name>
</gene>
<evidence type="ECO:0000313" key="3">
    <source>
        <dbReference type="Proteomes" id="UP001283361"/>
    </source>
</evidence>
<dbReference type="Proteomes" id="UP001283361">
    <property type="component" value="Unassembled WGS sequence"/>
</dbReference>
<dbReference type="EMBL" id="JAWDGP010007939">
    <property type="protein sequence ID" value="KAK3699669.1"/>
    <property type="molecule type" value="Genomic_DNA"/>
</dbReference>
<accession>A0AAE1CJX8</accession>
<evidence type="ECO:0000256" key="1">
    <source>
        <dbReference type="SAM" id="MobiDB-lite"/>
    </source>
</evidence>
<organism evidence="2 3">
    <name type="scientific">Elysia crispata</name>
    <name type="common">lettuce slug</name>
    <dbReference type="NCBI Taxonomy" id="231223"/>
    <lineage>
        <taxon>Eukaryota</taxon>
        <taxon>Metazoa</taxon>
        <taxon>Spiralia</taxon>
        <taxon>Lophotrochozoa</taxon>
        <taxon>Mollusca</taxon>
        <taxon>Gastropoda</taxon>
        <taxon>Heterobranchia</taxon>
        <taxon>Euthyneura</taxon>
        <taxon>Panpulmonata</taxon>
        <taxon>Sacoglossa</taxon>
        <taxon>Placobranchoidea</taxon>
        <taxon>Plakobranchidae</taxon>
        <taxon>Elysia</taxon>
    </lineage>
</organism>
<comment type="caution">
    <text evidence="2">The sequence shown here is derived from an EMBL/GenBank/DDBJ whole genome shotgun (WGS) entry which is preliminary data.</text>
</comment>
<name>A0AAE1CJX8_9GAST</name>
<proteinExistence type="predicted"/>
<feature type="region of interest" description="Disordered" evidence="1">
    <location>
        <begin position="64"/>
        <end position="86"/>
    </location>
</feature>
<dbReference type="AlphaFoldDB" id="A0AAE1CJX8"/>
<protein>
    <submittedName>
        <fullName evidence="2">Uncharacterized protein</fullName>
    </submittedName>
</protein>
<evidence type="ECO:0000313" key="2">
    <source>
        <dbReference type="EMBL" id="KAK3699669.1"/>
    </source>
</evidence>
<sequence>MDYPVIEICPNTEVQLVIAPDVSPSRACAAHPKQSSTCSVILSRTRGSVAIAAEILQEYRQSGHCPLQDPGEKAPGLGHWQLRAKR</sequence>
<reference evidence="2" key="1">
    <citation type="journal article" date="2023" name="G3 (Bethesda)">
        <title>A reference genome for the long-term kleptoplast-retaining sea slug Elysia crispata morphotype clarki.</title>
        <authorList>
            <person name="Eastman K.E."/>
            <person name="Pendleton A.L."/>
            <person name="Shaikh M.A."/>
            <person name="Suttiyut T."/>
            <person name="Ogas R."/>
            <person name="Tomko P."/>
            <person name="Gavelis G."/>
            <person name="Widhalm J.R."/>
            <person name="Wisecaver J.H."/>
        </authorList>
    </citation>
    <scope>NUCLEOTIDE SEQUENCE</scope>
    <source>
        <strain evidence="2">ECLA1</strain>
    </source>
</reference>